<evidence type="ECO:0000256" key="2">
    <source>
        <dbReference type="SAM" id="MobiDB-lite"/>
    </source>
</evidence>
<evidence type="ECO:0000313" key="5">
    <source>
        <dbReference type="Proteomes" id="UP001601422"/>
    </source>
</evidence>
<reference evidence="4 5" key="1">
    <citation type="submission" date="2024-10" db="EMBL/GenBank/DDBJ databases">
        <title>The Natural Products Discovery Center: Release of the First 8490 Sequenced Strains for Exploring Actinobacteria Biosynthetic Diversity.</title>
        <authorList>
            <person name="Kalkreuter E."/>
            <person name="Kautsar S.A."/>
            <person name="Yang D."/>
            <person name="Bader C.D."/>
            <person name="Teijaro C.N."/>
            <person name="Fluegel L."/>
            <person name="Davis C.M."/>
            <person name="Simpson J.R."/>
            <person name="Lauterbach L."/>
            <person name="Steele A.D."/>
            <person name="Gui C."/>
            <person name="Meng S."/>
            <person name="Li G."/>
            <person name="Viehrig K."/>
            <person name="Ye F."/>
            <person name="Su P."/>
            <person name="Kiefer A.F."/>
            <person name="Nichols A."/>
            <person name="Cepeda A.J."/>
            <person name="Yan W."/>
            <person name="Fan B."/>
            <person name="Jiang Y."/>
            <person name="Adhikari A."/>
            <person name="Zheng C.-J."/>
            <person name="Schuster L."/>
            <person name="Cowan T.M."/>
            <person name="Smanski M.J."/>
            <person name="Chevrette M.G."/>
            <person name="De Carvalho L.P.S."/>
            <person name="Shen B."/>
        </authorList>
    </citation>
    <scope>NUCLEOTIDE SEQUENCE [LARGE SCALE GENOMIC DNA]</scope>
    <source>
        <strain evidence="4 5">NPDC005497</strain>
    </source>
</reference>
<feature type="coiled-coil region" evidence="1">
    <location>
        <begin position="186"/>
        <end position="213"/>
    </location>
</feature>
<dbReference type="InterPro" id="IPR035897">
    <property type="entry name" value="Toll_tir_struct_dom_sf"/>
</dbReference>
<dbReference type="Gene3D" id="3.40.50.10140">
    <property type="entry name" value="Toll/interleukin-1 receptor homology (TIR) domain"/>
    <property type="match status" value="1"/>
</dbReference>
<sequence length="250" mass="28013">MKIFLSWSGLPSRTCAERLASWLRYFSDEIEPFVSSESIRKGARGLDEIKKQLDESSFGIACVTRANLGAPWITFESGALSKEVDERKGQLVPFLLEGSHDDLEAASSPLRQFQSTRAHDEEDVLNMVRTINSVLRESANRHPDNTRVDGLFRKVWPELRDALGAIDLTADTAEQALPRRSAEEILEDLTSLMREQISRITDLEQTVEALRHEQTNLPRKRSRFAGVYEEAPTPHTLSAPPLGTNTEGPA</sequence>
<dbReference type="Proteomes" id="UP001601422">
    <property type="component" value="Unassembled WGS sequence"/>
</dbReference>
<evidence type="ECO:0000256" key="1">
    <source>
        <dbReference type="SAM" id="Coils"/>
    </source>
</evidence>
<evidence type="ECO:0000259" key="3">
    <source>
        <dbReference type="Pfam" id="PF13676"/>
    </source>
</evidence>
<proteinExistence type="predicted"/>
<dbReference type="RefSeq" id="WP_361945525.1">
    <property type="nucleotide sequence ID" value="NZ_JBEXVS010000020.1"/>
</dbReference>
<comment type="caution">
    <text evidence="4">The sequence shown here is derived from an EMBL/GenBank/DDBJ whole genome shotgun (WGS) entry which is preliminary data.</text>
</comment>
<gene>
    <name evidence="4" type="ORF">ACFYQT_00280</name>
</gene>
<evidence type="ECO:0000313" key="4">
    <source>
        <dbReference type="EMBL" id="MFF0001888.1"/>
    </source>
</evidence>
<dbReference type="InterPro" id="IPR000157">
    <property type="entry name" value="TIR_dom"/>
</dbReference>
<feature type="domain" description="TIR" evidence="3">
    <location>
        <begin position="3"/>
        <end position="119"/>
    </location>
</feature>
<dbReference type="Pfam" id="PF13676">
    <property type="entry name" value="TIR_2"/>
    <property type="match status" value="1"/>
</dbReference>
<feature type="region of interest" description="Disordered" evidence="2">
    <location>
        <begin position="221"/>
        <end position="250"/>
    </location>
</feature>
<dbReference type="EMBL" id="JBIAJP010000001">
    <property type="protein sequence ID" value="MFF0001888.1"/>
    <property type="molecule type" value="Genomic_DNA"/>
</dbReference>
<accession>A0ABW6MNH5</accession>
<keyword evidence="5" id="KW-1185">Reference proteome</keyword>
<keyword evidence="1" id="KW-0175">Coiled coil</keyword>
<protein>
    <submittedName>
        <fullName evidence="4">TIR domain-containing protein</fullName>
    </submittedName>
</protein>
<dbReference type="SUPFAM" id="SSF52200">
    <property type="entry name" value="Toll/Interleukin receptor TIR domain"/>
    <property type="match status" value="1"/>
</dbReference>
<name>A0ABW6MNH5_9ACTN</name>
<organism evidence="4 5">
    <name type="scientific">Streptomyces tibetensis</name>
    <dbReference type="NCBI Taxonomy" id="2382123"/>
    <lineage>
        <taxon>Bacteria</taxon>
        <taxon>Bacillati</taxon>
        <taxon>Actinomycetota</taxon>
        <taxon>Actinomycetes</taxon>
        <taxon>Kitasatosporales</taxon>
        <taxon>Streptomycetaceae</taxon>
        <taxon>Streptomyces</taxon>
    </lineage>
</organism>